<keyword evidence="13" id="KW-1185">Reference proteome</keyword>
<protein>
    <submittedName>
        <fullName evidence="12">TonB family protein</fullName>
    </submittedName>
</protein>
<dbReference type="PROSITE" id="PS51257">
    <property type="entry name" value="PROKAR_LIPOPROTEIN"/>
    <property type="match status" value="1"/>
</dbReference>
<keyword evidence="8" id="KW-1133">Transmembrane helix</keyword>
<proteinExistence type="inferred from homology"/>
<comment type="subcellular location">
    <subcellularLocation>
        <location evidence="1">Cell inner membrane</location>
        <topology evidence="1">Single-pass membrane protein</topology>
        <orientation evidence="1">Periplasmic side</orientation>
    </subcellularLocation>
</comment>
<dbReference type="eggNOG" id="COG0810">
    <property type="taxonomic scope" value="Bacteria"/>
</dbReference>
<evidence type="ECO:0000256" key="5">
    <source>
        <dbReference type="ARBA" id="ARBA00022519"/>
    </source>
</evidence>
<organism evidence="12 13">
    <name type="scientific">Jonquetella anthropi DSM 22815</name>
    <dbReference type="NCBI Taxonomy" id="885272"/>
    <lineage>
        <taxon>Bacteria</taxon>
        <taxon>Thermotogati</taxon>
        <taxon>Synergistota</taxon>
        <taxon>Synergistia</taxon>
        <taxon>Synergistales</taxon>
        <taxon>Dethiosulfovibrionaceae</taxon>
        <taxon>Jonquetella</taxon>
    </lineage>
</organism>
<sequence length="169" mass="17748">MRRDWLVAVAVSLCLHGAALGCLGLWMSAPSGSAGETALEESAPSPQDEDEKESTAAGRGGRGRPLAISISMVVSPQVSGAAEGYNAGMVVVKTTPDYPLISRLWGEEGTARVLLSVQSGEVTSVALERSSGSPRLDRAACEALGRWRFRPEVAGVVRIPVTFRLGGRK</sequence>
<dbReference type="NCBIfam" id="TIGR01352">
    <property type="entry name" value="tonB_Cterm"/>
    <property type="match status" value="1"/>
</dbReference>
<keyword evidence="6" id="KW-0812">Transmembrane</keyword>
<dbReference type="InterPro" id="IPR037682">
    <property type="entry name" value="TonB_C"/>
</dbReference>
<dbReference type="Proteomes" id="UP000003806">
    <property type="component" value="Chromosome"/>
</dbReference>
<dbReference type="EMBL" id="CM001376">
    <property type="protein sequence ID" value="EHM12483.1"/>
    <property type="molecule type" value="Genomic_DNA"/>
</dbReference>
<accession>H0ULL8</accession>
<feature type="domain" description="TonB C-terminal" evidence="11">
    <location>
        <begin position="83"/>
        <end position="169"/>
    </location>
</feature>
<evidence type="ECO:0000256" key="8">
    <source>
        <dbReference type="ARBA" id="ARBA00022989"/>
    </source>
</evidence>
<dbReference type="GO" id="GO:0055085">
    <property type="term" value="P:transmembrane transport"/>
    <property type="evidence" value="ECO:0007669"/>
    <property type="project" value="InterPro"/>
</dbReference>
<reference evidence="12 13" key="1">
    <citation type="submission" date="2011-11" db="EMBL/GenBank/DDBJ databases">
        <title>The Noncontiguous Finished genome of Jonquetella anthropi DSM 22815.</title>
        <authorList>
            <consortium name="US DOE Joint Genome Institute (JGI-PGF)"/>
            <person name="Lucas S."/>
            <person name="Copeland A."/>
            <person name="Lapidus A."/>
            <person name="Glavina del Rio T."/>
            <person name="Dalin E."/>
            <person name="Tice H."/>
            <person name="Bruce D."/>
            <person name="Goodwin L."/>
            <person name="Pitluck S."/>
            <person name="Peters L."/>
            <person name="Mikhailova N."/>
            <person name="Held B."/>
            <person name="Kyrpides N."/>
            <person name="Mavromatis K."/>
            <person name="Ivanova N."/>
            <person name="Markowitz V."/>
            <person name="Cheng J.-F."/>
            <person name="Hugenholtz P."/>
            <person name="Woyke T."/>
            <person name="Wu D."/>
            <person name="Gronow S."/>
            <person name="Wellnitz S."/>
            <person name="Brambilla E."/>
            <person name="Klenk H.-P."/>
            <person name="Eisen J.A."/>
        </authorList>
    </citation>
    <scope>NUCLEOTIDE SEQUENCE [LARGE SCALE GENOMIC DNA]</scope>
    <source>
        <strain evidence="12 13">DSM 22815</strain>
    </source>
</reference>
<dbReference type="AlphaFoldDB" id="H0ULL8"/>
<feature type="region of interest" description="Disordered" evidence="10">
    <location>
        <begin position="34"/>
        <end position="63"/>
    </location>
</feature>
<evidence type="ECO:0000256" key="9">
    <source>
        <dbReference type="ARBA" id="ARBA00023136"/>
    </source>
</evidence>
<gene>
    <name evidence="12" type="ORF">JonanDRAFT_0046</name>
</gene>
<dbReference type="InterPro" id="IPR051045">
    <property type="entry name" value="TonB-dependent_transducer"/>
</dbReference>
<dbReference type="PROSITE" id="PS52015">
    <property type="entry name" value="TONB_CTD"/>
    <property type="match status" value="1"/>
</dbReference>
<evidence type="ECO:0000256" key="3">
    <source>
        <dbReference type="ARBA" id="ARBA00022448"/>
    </source>
</evidence>
<dbReference type="SUPFAM" id="SSF74653">
    <property type="entry name" value="TolA/TonB C-terminal domain"/>
    <property type="match status" value="1"/>
</dbReference>
<dbReference type="Pfam" id="PF03544">
    <property type="entry name" value="TonB_C"/>
    <property type="match status" value="1"/>
</dbReference>
<keyword evidence="3" id="KW-0813">Transport</keyword>
<comment type="similarity">
    <text evidence="2">Belongs to the TonB family.</text>
</comment>
<dbReference type="HOGENOM" id="CLU_1576407_0_0_0"/>
<dbReference type="Gene3D" id="3.30.1150.10">
    <property type="match status" value="1"/>
</dbReference>
<evidence type="ECO:0000256" key="1">
    <source>
        <dbReference type="ARBA" id="ARBA00004383"/>
    </source>
</evidence>
<evidence type="ECO:0000313" key="13">
    <source>
        <dbReference type="Proteomes" id="UP000003806"/>
    </source>
</evidence>
<keyword evidence="4" id="KW-1003">Cell membrane</keyword>
<evidence type="ECO:0000256" key="10">
    <source>
        <dbReference type="SAM" id="MobiDB-lite"/>
    </source>
</evidence>
<name>H0ULL8_9BACT</name>
<evidence type="ECO:0000259" key="11">
    <source>
        <dbReference type="PROSITE" id="PS52015"/>
    </source>
</evidence>
<evidence type="ECO:0000256" key="2">
    <source>
        <dbReference type="ARBA" id="ARBA00006555"/>
    </source>
</evidence>
<dbReference type="GO" id="GO:0005886">
    <property type="term" value="C:plasma membrane"/>
    <property type="evidence" value="ECO:0007669"/>
    <property type="project" value="UniProtKB-SubCell"/>
</dbReference>
<keyword evidence="5" id="KW-0997">Cell inner membrane</keyword>
<evidence type="ECO:0000256" key="6">
    <source>
        <dbReference type="ARBA" id="ARBA00022692"/>
    </source>
</evidence>
<dbReference type="OrthoDB" id="6430at2"/>
<dbReference type="GO" id="GO:0015031">
    <property type="term" value="P:protein transport"/>
    <property type="evidence" value="ECO:0007669"/>
    <property type="project" value="UniProtKB-KW"/>
</dbReference>
<dbReference type="RefSeq" id="WP_008519972.1">
    <property type="nucleotide sequence ID" value="NZ_CM001376.1"/>
</dbReference>
<dbReference type="InterPro" id="IPR006260">
    <property type="entry name" value="TonB/TolA_C"/>
</dbReference>
<dbReference type="STRING" id="885272.JonanDRAFT_0046"/>
<evidence type="ECO:0000313" key="12">
    <source>
        <dbReference type="EMBL" id="EHM12483.1"/>
    </source>
</evidence>
<dbReference type="PANTHER" id="PTHR33446">
    <property type="entry name" value="PROTEIN TONB-RELATED"/>
    <property type="match status" value="1"/>
</dbReference>
<keyword evidence="7" id="KW-0653">Protein transport</keyword>
<evidence type="ECO:0000256" key="7">
    <source>
        <dbReference type="ARBA" id="ARBA00022927"/>
    </source>
</evidence>
<keyword evidence="9" id="KW-0472">Membrane</keyword>
<evidence type="ECO:0000256" key="4">
    <source>
        <dbReference type="ARBA" id="ARBA00022475"/>
    </source>
</evidence>